<proteinExistence type="predicted"/>
<protein>
    <submittedName>
        <fullName evidence="1 3">Uncharacterized protein</fullName>
    </submittedName>
</protein>
<accession>A0A183BAU0</accession>
<gene>
    <name evidence="1" type="ORF">ECPE_LOCUS16322</name>
</gene>
<dbReference type="AlphaFoldDB" id="A0A183BAU0"/>
<dbReference type="EMBL" id="UZAN01063835">
    <property type="protein sequence ID" value="VDP93594.1"/>
    <property type="molecule type" value="Genomic_DNA"/>
</dbReference>
<dbReference type="Proteomes" id="UP000272942">
    <property type="component" value="Unassembled WGS sequence"/>
</dbReference>
<reference evidence="1 2" key="2">
    <citation type="submission" date="2018-11" db="EMBL/GenBank/DDBJ databases">
        <authorList>
            <consortium name="Pathogen Informatics"/>
        </authorList>
    </citation>
    <scope>NUCLEOTIDE SEQUENCE [LARGE SCALE GENOMIC DNA]</scope>
    <source>
        <strain evidence="1 2">Egypt</strain>
    </source>
</reference>
<evidence type="ECO:0000313" key="2">
    <source>
        <dbReference type="Proteomes" id="UP000272942"/>
    </source>
</evidence>
<name>A0A183BAU0_9TREM</name>
<sequence>MEHKLAKLDEKQANEVRVQIMRALRNQKPQTSNLTRGKRMALRNLRNDHSVVTTKSEKTTMDRTDYEKKALEYLSTGQYEKLPEQKRRAILHKTQAFTAKLLHELPPKLSKSQLFQLYPKTCCPARFYGLPKIHKPNIPIRPTVD</sequence>
<dbReference type="WBParaSite" id="ECPE_0001636801-mRNA-1">
    <property type="protein sequence ID" value="ECPE_0001636801-mRNA-1"/>
    <property type="gene ID" value="ECPE_0001636801"/>
</dbReference>
<dbReference type="OrthoDB" id="6287939at2759"/>
<organism evidence="3">
    <name type="scientific">Echinostoma caproni</name>
    <dbReference type="NCBI Taxonomy" id="27848"/>
    <lineage>
        <taxon>Eukaryota</taxon>
        <taxon>Metazoa</taxon>
        <taxon>Spiralia</taxon>
        <taxon>Lophotrochozoa</taxon>
        <taxon>Platyhelminthes</taxon>
        <taxon>Trematoda</taxon>
        <taxon>Digenea</taxon>
        <taxon>Plagiorchiida</taxon>
        <taxon>Echinostomata</taxon>
        <taxon>Echinostomatoidea</taxon>
        <taxon>Echinostomatidae</taxon>
        <taxon>Echinostoma</taxon>
    </lineage>
</organism>
<keyword evidence="2" id="KW-1185">Reference proteome</keyword>
<evidence type="ECO:0000313" key="3">
    <source>
        <dbReference type="WBParaSite" id="ECPE_0001636801-mRNA-1"/>
    </source>
</evidence>
<evidence type="ECO:0000313" key="1">
    <source>
        <dbReference type="EMBL" id="VDP93594.1"/>
    </source>
</evidence>
<reference evidence="3" key="1">
    <citation type="submission" date="2016-06" db="UniProtKB">
        <authorList>
            <consortium name="WormBaseParasite"/>
        </authorList>
    </citation>
    <scope>IDENTIFICATION</scope>
</reference>